<gene>
    <name evidence="6" type="ORF">CLV63_104153</name>
</gene>
<dbReference type="OrthoDB" id="8654052at2"/>
<dbReference type="InterPro" id="IPR050109">
    <property type="entry name" value="HTH-type_TetR-like_transc_reg"/>
</dbReference>
<evidence type="ECO:0000256" key="3">
    <source>
        <dbReference type="ARBA" id="ARBA00023163"/>
    </source>
</evidence>
<dbReference type="SUPFAM" id="SSF48498">
    <property type="entry name" value="Tetracyclin repressor-like, C-terminal domain"/>
    <property type="match status" value="1"/>
</dbReference>
<dbReference type="InterPro" id="IPR001647">
    <property type="entry name" value="HTH_TetR"/>
</dbReference>
<accession>A0A2P8DP11</accession>
<evidence type="ECO:0000256" key="1">
    <source>
        <dbReference type="ARBA" id="ARBA00023015"/>
    </source>
</evidence>
<keyword evidence="1" id="KW-0805">Transcription regulation</keyword>
<feature type="DNA-binding region" description="H-T-H motif" evidence="4">
    <location>
        <begin position="34"/>
        <end position="53"/>
    </location>
</feature>
<keyword evidence="3" id="KW-0804">Transcription</keyword>
<dbReference type="PANTHER" id="PTHR30055">
    <property type="entry name" value="HTH-TYPE TRANSCRIPTIONAL REGULATOR RUTR"/>
    <property type="match status" value="1"/>
</dbReference>
<evidence type="ECO:0000256" key="2">
    <source>
        <dbReference type="ARBA" id="ARBA00023125"/>
    </source>
</evidence>
<dbReference type="InterPro" id="IPR036271">
    <property type="entry name" value="Tet_transcr_reg_TetR-rel_C_sf"/>
</dbReference>
<dbReference type="GO" id="GO:0003700">
    <property type="term" value="F:DNA-binding transcription factor activity"/>
    <property type="evidence" value="ECO:0007669"/>
    <property type="project" value="TreeGrafter"/>
</dbReference>
<evidence type="ECO:0000313" key="6">
    <source>
        <dbReference type="EMBL" id="PSK98929.1"/>
    </source>
</evidence>
<dbReference type="Pfam" id="PF00440">
    <property type="entry name" value="TetR_N"/>
    <property type="match status" value="1"/>
</dbReference>
<evidence type="ECO:0000256" key="4">
    <source>
        <dbReference type="PROSITE-ProRule" id="PRU00335"/>
    </source>
</evidence>
<dbReference type="GO" id="GO:0000976">
    <property type="term" value="F:transcription cis-regulatory region binding"/>
    <property type="evidence" value="ECO:0007669"/>
    <property type="project" value="TreeGrafter"/>
</dbReference>
<dbReference type="RefSeq" id="WP_106582255.1">
    <property type="nucleotide sequence ID" value="NZ_PYGA01000004.1"/>
</dbReference>
<dbReference type="PROSITE" id="PS50977">
    <property type="entry name" value="HTH_TETR_2"/>
    <property type="match status" value="1"/>
</dbReference>
<dbReference type="Gene3D" id="1.10.357.10">
    <property type="entry name" value="Tetracycline Repressor, domain 2"/>
    <property type="match status" value="1"/>
</dbReference>
<organism evidence="6 7">
    <name type="scientific">Murinocardiopsis flavida</name>
    <dbReference type="NCBI Taxonomy" id="645275"/>
    <lineage>
        <taxon>Bacteria</taxon>
        <taxon>Bacillati</taxon>
        <taxon>Actinomycetota</taxon>
        <taxon>Actinomycetes</taxon>
        <taxon>Streptosporangiales</taxon>
        <taxon>Nocardiopsidaceae</taxon>
        <taxon>Murinocardiopsis</taxon>
    </lineage>
</organism>
<dbReference type="AlphaFoldDB" id="A0A2P8DP11"/>
<feature type="domain" description="HTH tetR-type" evidence="5">
    <location>
        <begin position="13"/>
        <end position="71"/>
    </location>
</feature>
<dbReference type="Proteomes" id="UP000240542">
    <property type="component" value="Unassembled WGS sequence"/>
</dbReference>
<dbReference type="PANTHER" id="PTHR30055:SF234">
    <property type="entry name" value="HTH-TYPE TRANSCRIPTIONAL REGULATOR BETI"/>
    <property type="match status" value="1"/>
</dbReference>
<proteinExistence type="predicted"/>
<reference evidence="6 7" key="1">
    <citation type="submission" date="2018-03" db="EMBL/GenBank/DDBJ databases">
        <title>Genomic Encyclopedia of Archaeal and Bacterial Type Strains, Phase II (KMG-II): from individual species to whole genera.</title>
        <authorList>
            <person name="Goeker M."/>
        </authorList>
    </citation>
    <scope>NUCLEOTIDE SEQUENCE [LARGE SCALE GENOMIC DNA]</scope>
    <source>
        <strain evidence="6 7">DSM 45312</strain>
    </source>
</reference>
<keyword evidence="2 4" id="KW-0238">DNA-binding</keyword>
<comment type="caution">
    <text evidence="6">The sequence shown here is derived from an EMBL/GenBank/DDBJ whole genome shotgun (WGS) entry which is preliminary data.</text>
</comment>
<evidence type="ECO:0000259" key="5">
    <source>
        <dbReference type="PROSITE" id="PS50977"/>
    </source>
</evidence>
<name>A0A2P8DP11_9ACTN</name>
<sequence length="198" mass="21063">MSRAAAAESGTRNRTRRAILDAAATALYRNRKAPLADIAAAADVGRSTLHRYFPDREELVSAVIADALQRLSSSVEEARVDEGPPREAMRRLIAAMVASGDGLLFLLHDPNIFEGLDANGEPCGADAEDPDHDLPVLDLIERGQAAGVFDPEVSTAWVLSVLWGLVYTGCEAANEGTLARHAVAATVIRTFENGVAVT</sequence>
<evidence type="ECO:0000313" key="7">
    <source>
        <dbReference type="Proteomes" id="UP000240542"/>
    </source>
</evidence>
<dbReference type="InterPro" id="IPR009057">
    <property type="entry name" value="Homeodomain-like_sf"/>
</dbReference>
<dbReference type="EMBL" id="PYGA01000004">
    <property type="protein sequence ID" value="PSK98929.1"/>
    <property type="molecule type" value="Genomic_DNA"/>
</dbReference>
<dbReference type="SUPFAM" id="SSF46689">
    <property type="entry name" value="Homeodomain-like"/>
    <property type="match status" value="1"/>
</dbReference>
<keyword evidence="7" id="KW-1185">Reference proteome</keyword>
<protein>
    <submittedName>
        <fullName evidence="6">TetR family transcriptional regulator</fullName>
    </submittedName>
</protein>